<evidence type="ECO:0000313" key="2">
    <source>
        <dbReference type="Proteomes" id="UP000009131"/>
    </source>
</evidence>
<dbReference type="AlphaFoldDB" id="G7EAT9"/>
<reference evidence="1 2" key="1">
    <citation type="journal article" date="2011" name="J. Gen. Appl. Microbiol.">
        <title>Draft genome sequencing of the enigmatic basidiomycete Mixia osmundae.</title>
        <authorList>
            <person name="Nishida H."/>
            <person name="Nagatsuka Y."/>
            <person name="Sugiyama J."/>
        </authorList>
    </citation>
    <scope>NUCLEOTIDE SEQUENCE [LARGE SCALE GENOMIC DNA]</scope>
    <source>
        <strain evidence="2">CBS 9802 / IAM 14324 / JCM 22182 / KY 12970</strain>
    </source>
</reference>
<name>G7EAT9_MIXOS</name>
<evidence type="ECO:0000313" key="1">
    <source>
        <dbReference type="EMBL" id="GAA99949.1"/>
    </source>
</evidence>
<gene>
    <name evidence="1" type="primary">Mo06652</name>
    <name evidence="1" type="ORF">E5Q_06652</name>
</gene>
<reference evidence="1 2" key="2">
    <citation type="journal article" date="2012" name="Open Biol.">
        <title>Characteristics of nucleosomes and linker DNA regions on the genome of the basidiomycete Mixia osmundae revealed by mono- and dinucleosome mapping.</title>
        <authorList>
            <person name="Nishida H."/>
            <person name="Kondo S."/>
            <person name="Matsumoto T."/>
            <person name="Suzuki Y."/>
            <person name="Yoshikawa H."/>
            <person name="Taylor T.D."/>
            <person name="Sugiyama J."/>
        </authorList>
    </citation>
    <scope>NUCLEOTIDE SEQUENCE [LARGE SCALE GENOMIC DNA]</scope>
    <source>
        <strain evidence="2">CBS 9802 / IAM 14324 / JCM 22182 / KY 12970</strain>
    </source>
</reference>
<dbReference type="RefSeq" id="XP_014565570.1">
    <property type="nucleotide sequence ID" value="XM_014710084.1"/>
</dbReference>
<dbReference type="Proteomes" id="UP000009131">
    <property type="component" value="Unassembled WGS sequence"/>
</dbReference>
<accession>G7EAT9</accession>
<dbReference type="InParanoid" id="G7EAT9"/>
<dbReference type="EMBL" id="BABT02000252">
    <property type="protein sequence ID" value="GAA99949.1"/>
    <property type="molecule type" value="Genomic_DNA"/>
</dbReference>
<protein>
    <submittedName>
        <fullName evidence="1">Uncharacterized protein</fullName>
    </submittedName>
</protein>
<keyword evidence="2" id="KW-1185">Reference proteome</keyword>
<comment type="caution">
    <text evidence="1">The sequence shown here is derived from an EMBL/GenBank/DDBJ whole genome shotgun (WGS) entry which is preliminary data.</text>
</comment>
<organism evidence="1 2">
    <name type="scientific">Mixia osmundae (strain CBS 9802 / IAM 14324 / JCM 22182 / KY 12970)</name>
    <dbReference type="NCBI Taxonomy" id="764103"/>
    <lineage>
        <taxon>Eukaryota</taxon>
        <taxon>Fungi</taxon>
        <taxon>Dikarya</taxon>
        <taxon>Basidiomycota</taxon>
        <taxon>Pucciniomycotina</taxon>
        <taxon>Mixiomycetes</taxon>
        <taxon>Mixiales</taxon>
        <taxon>Mixiaceae</taxon>
        <taxon>Mixia</taxon>
    </lineage>
</organism>
<dbReference type="HOGENOM" id="CLU_2250746_0_0_1"/>
<sequence>MVYPVAYCKSLRMLIGFTAGTLSPARRRLFIGWLPLRHSHSRRILRLPRFLGSACDFVCANDDLPEEAPTQDCLGATSHCAAVDHPWVLRDQRELVATVGAAVR</sequence>
<proteinExistence type="predicted"/>